<evidence type="ECO:0000313" key="2">
    <source>
        <dbReference type="Proteomes" id="UP001415857"/>
    </source>
</evidence>
<organism evidence="1 2">
    <name type="scientific">Liquidambar formosana</name>
    <name type="common">Formosan gum</name>
    <dbReference type="NCBI Taxonomy" id="63359"/>
    <lineage>
        <taxon>Eukaryota</taxon>
        <taxon>Viridiplantae</taxon>
        <taxon>Streptophyta</taxon>
        <taxon>Embryophyta</taxon>
        <taxon>Tracheophyta</taxon>
        <taxon>Spermatophyta</taxon>
        <taxon>Magnoliopsida</taxon>
        <taxon>eudicotyledons</taxon>
        <taxon>Gunneridae</taxon>
        <taxon>Pentapetalae</taxon>
        <taxon>Saxifragales</taxon>
        <taxon>Altingiaceae</taxon>
        <taxon>Liquidambar</taxon>
    </lineage>
</organism>
<evidence type="ECO:0000313" key="1">
    <source>
        <dbReference type="EMBL" id="KAK9274562.1"/>
    </source>
</evidence>
<name>A0AAP0RCM7_LIQFO</name>
<keyword evidence="2" id="KW-1185">Reference proteome</keyword>
<gene>
    <name evidence="1" type="ORF">L1049_021811</name>
</gene>
<protein>
    <submittedName>
        <fullName evidence="1">Uncharacterized protein</fullName>
    </submittedName>
</protein>
<accession>A0AAP0RCM7</accession>
<sequence>MASKFLRIEQKSFDIQLLDDGDDFLKISENGRGMRISIYLDKESCHWIANNLLELACGNGHRGWIRKLRNSKNTLLLEYHQNSYGYYGRSAGLYTKGGSRFIVIPSGADGRGWQHFADCIKSFLKNDFDKKGSSNNISQACLHKVPIINPSSSNAFQVSSSFNAGKENPSSSKIVLRLIGDWKKFFVCEREKLGDNWRMIQAELCKLLEFEVLLMPFQINKAVFFCHDIDRAMYFLGRVLLKSGMAVILSEWGLIVNSTRSQRFCFNGGWISIEGLPFHL</sequence>
<reference evidence="1 2" key="1">
    <citation type="journal article" date="2024" name="Plant J.">
        <title>Genome sequences and population genomics reveal climatic adaptation and genomic divergence between two closely related sweetgum species.</title>
        <authorList>
            <person name="Xu W.Q."/>
            <person name="Ren C.Q."/>
            <person name="Zhang X.Y."/>
            <person name="Comes H.P."/>
            <person name="Liu X.H."/>
            <person name="Li Y.G."/>
            <person name="Kettle C.J."/>
            <person name="Jalonen R."/>
            <person name="Gaisberger H."/>
            <person name="Ma Y.Z."/>
            <person name="Qiu Y.X."/>
        </authorList>
    </citation>
    <scope>NUCLEOTIDE SEQUENCE [LARGE SCALE GENOMIC DNA]</scope>
    <source>
        <strain evidence="1">Hangzhou</strain>
    </source>
</reference>
<proteinExistence type="predicted"/>
<dbReference type="Proteomes" id="UP001415857">
    <property type="component" value="Unassembled WGS sequence"/>
</dbReference>
<dbReference type="EMBL" id="JBBPBK010000011">
    <property type="protein sequence ID" value="KAK9274562.1"/>
    <property type="molecule type" value="Genomic_DNA"/>
</dbReference>
<comment type="caution">
    <text evidence="1">The sequence shown here is derived from an EMBL/GenBank/DDBJ whole genome shotgun (WGS) entry which is preliminary data.</text>
</comment>
<dbReference type="AlphaFoldDB" id="A0AAP0RCM7"/>